<evidence type="ECO:0000313" key="3">
    <source>
        <dbReference type="EMBL" id="RPD65406.1"/>
    </source>
</evidence>
<evidence type="ECO:0000313" key="4">
    <source>
        <dbReference type="Proteomes" id="UP000313359"/>
    </source>
</evidence>
<feature type="transmembrane region" description="Helical" evidence="1">
    <location>
        <begin position="224"/>
        <end position="244"/>
    </location>
</feature>
<sequence>MANAIERAILLELLPTITKIRYAELASTVIILLDHVLTLDQEIYLIWPARWSLGKILFLLNRYYALCIVIFNNYVLFNQDTLTDAVNVLDSCLHWFRWQGCTGVIVFIIAELFLQLRLYALFSRDKRILACITFVCLGAAIGSSYVMGHALSHITAYAIKLPEGTTVCVPFGLPDNFYAFWIPMLISESVLCGLALFRGFKSYRPAENVLKSGRRMIEVLVRDSASYFVVIFATYLTNAIIFLTRPDAEVEIPIGFAVALSCVLSNRLCLNVRGYIHDESETPSVPHPVSSAESYSPGRMRGIFSSFQLPVDDSREADPECDVEVGDGKGVTVSRSPSSKVVRAGTALGEVELRELRVMRAQSPRHLRMFSVGKRSDEVIELR</sequence>
<feature type="domain" description="DUF6533" evidence="2">
    <location>
        <begin position="22"/>
        <end position="66"/>
    </location>
</feature>
<keyword evidence="1" id="KW-1133">Transmembrane helix</keyword>
<name>A0A5C2SW24_9APHY</name>
<dbReference type="Pfam" id="PF20151">
    <property type="entry name" value="DUF6533"/>
    <property type="match status" value="1"/>
</dbReference>
<reference evidence="3" key="1">
    <citation type="journal article" date="2018" name="Genome Biol. Evol.">
        <title>Genomics and development of Lentinus tigrinus, a white-rot wood-decaying mushroom with dimorphic fruiting bodies.</title>
        <authorList>
            <person name="Wu B."/>
            <person name="Xu Z."/>
            <person name="Knudson A."/>
            <person name="Carlson A."/>
            <person name="Chen N."/>
            <person name="Kovaka S."/>
            <person name="LaButti K."/>
            <person name="Lipzen A."/>
            <person name="Pennachio C."/>
            <person name="Riley R."/>
            <person name="Schakwitz W."/>
            <person name="Umezawa K."/>
            <person name="Ohm R.A."/>
            <person name="Grigoriev I.V."/>
            <person name="Nagy L.G."/>
            <person name="Gibbons J."/>
            <person name="Hibbett D."/>
        </authorList>
    </citation>
    <scope>NUCLEOTIDE SEQUENCE [LARGE SCALE GENOMIC DNA]</scope>
    <source>
        <strain evidence="3">ALCF2SS1-6</strain>
    </source>
</reference>
<dbReference type="OrthoDB" id="3349377at2759"/>
<feature type="transmembrane region" description="Helical" evidence="1">
    <location>
        <begin position="96"/>
        <end position="116"/>
    </location>
</feature>
<protein>
    <recommendedName>
        <fullName evidence="2">DUF6533 domain-containing protein</fullName>
    </recommendedName>
</protein>
<evidence type="ECO:0000259" key="2">
    <source>
        <dbReference type="Pfam" id="PF20151"/>
    </source>
</evidence>
<dbReference type="InterPro" id="IPR045340">
    <property type="entry name" value="DUF6533"/>
</dbReference>
<dbReference type="EMBL" id="ML122252">
    <property type="protein sequence ID" value="RPD65406.1"/>
    <property type="molecule type" value="Genomic_DNA"/>
</dbReference>
<evidence type="ECO:0000256" key="1">
    <source>
        <dbReference type="SAM" id="Phobius"/>
    </source>
</evidence>
<keyword evidence="1" id="KW-0472">Membrane</keyword>
<gene>
    <name evidence="3" type="ORF">L227DRAFT_630868</name>
</gene>
<feature type="transmembrane region" description="Helical" evidence="1">
    <location>
        <begin position="128"/>
        <end position="147"/>
    </location>
</feature>
<feature type="transmembrane region" description="Helical" evidence="1">
    <location>
        <begin position="56"/>
        <end position="76"/>
    </location>
</feature>
<feature type="transmembrane region" description="Helical" evidence="1">
    <location>
        <begin position="178"/>
        <end position="197"/>
    </location>
</feature>
<organism evidence="3 4">
    <name type="scientific">Lentinus tigrinus ALCF2SS1-6</name>
    <dbReference type="NCBI Taxonomy" id="1328759"/>
    <lineage>
        <taxon>Eukaryota</taxon>
        <taxon>Fungi</taxon>
        <taxon>Dikarya</taxon>
        <taxon>Basidiomycota</taxon>
        <taxon>Agaricomycotina</taxon>
        <taxon>Agaricomycetes</taxon>
        <taxon>Polyporales</taxon>
        <taxon>Polyporaceae</taxon>
        <taxon>Lentinus</taxon>
    </lineage>
</organism>
<keyword evidence="4" id="KW-1185">Reference proteome</keyword>
<keyword evidence="1" id="KW-0812">Transmembrane</keyword>
<accession>A0A5C2SW24</accession>
<dbReference type="AlphaFoldDB" id="A0A5C2SW24"/>
<dbReference type="Proteomes" id="UP000313359">
    <property type="component" value="Unassembled WGS sequence"/>
</dbReference>
<proteinExistence type="predicted"/>
<feature type="transmembrane region" description="Helical" evidence="1">
    <location>
        <begin position="250"/>
        <end position="270"/>
    </location>
</feature>